<keyword evidence="3" id="KW-1185">Reference proteome</keyword>
<dbReference type="AlphaFoldDB" id="A0A0D1A652"/>
<dbReference type="SUPFAM" id="SSF51658">
    <property type="entry name" value="Xylose isomerase-like"/>
    <property type="match status" value="1"/>
</dbReference>
<dbReference type="RefSeq" id="WP_044010771.1">
    <property type="nucleotide sequence ID" value="NZ_AWTT01000021.1"/>
</dbReference>
<evidence type="ECO:0000259" key="1">
    <source>
        <dbReference type="Pfam" id="PF01261"/>
    </source>
</evidence>
<dbReference type="InterPro" id="IPR050312">
    <property type="entry name" value="IolE/XylAMocC-like"/>
</dbReference>
<comment type="caution">
    <text evidence="2">The sequence shown here is derived from an EMBL/GenBank/DDBJ whole genome shotgun (WGS) entry which is preliminary data.</text>
</comment>
<proteinExistence type="predicted"/>
<organism evidence="2 3">
    <name type="scientific">Paucilactobacillus wasatchensis</name>
    <dbReference type="NCBI Taxonomy" id="1335616"/>
    <lineage>
        <taxon>Bacteria</taxon>
        <taxon>Bacillati</taxon>
        <taxon>Bacillota</taxon>
        <taxon>Bacilli</taxon>
        <taxon>Lactobacillales</taxon>
        <taxon>Lactobacillaceae</taxon>
        <taxon>Paucilactobacillus</taxon>
    </lineage>
</organism>
<dbReference type="STRING" id="1335616.WDC_1024"/>
<dbReference type="PANTHER" id="PTHR12110:SF21">
    <property type="entry name" value="XYLOSE ISOMERASE-LIKE TIM BARREL DOMAIN-CONTAINING PROTEIN"/>
    <property type="match status" value="1"/>
</dbReference>
<gene>
    <name evidence="2" type="ORF">WDC_1024</name>
</gene>
<name>A0A0D1A652_9LACO</name>
<dbReference type="Gene3D" id="3.20.20.150">
    <property type="entry name" value="Divalent-metal-dependent TIM barrel enzymes"/>
    <property type="match status" value="1"/>
</dbReference>
<reference evidence="2 3" key="1">
    <citation type="submission" date="2013-08" db="EMBL/GenBank/DDBJ databases">
        <title>Lactobacillus wasatchii sp. WDC04, a late gas producing bacteria isolated from aged chedder cheese.</title>
        <authorList>
            <person name="Oberg C.J."/>
            <person name="Culumber M."/>
            <person name="McMahon D.J."/>
            <person name="Broadbent J.R."/>
            <person name="Oberg T.S."/>
            <person name="Ortaki F."/>
        </authorList>
    </citation>
    <scope>NUCLEOTIDE SEQUENCE [LARGE SCALE GENOMIC DNA]</scope>
    <source>
        <strain evidence="2 3">WDC04</strain>
    </source>
</reference>
<feature type="domain" description="Xylose isomerase-like TIM barrel" evidence="1">
    <location>
        <begin position="22"/>
        <end position="253"/>
    </location>
</feature>
<protein>
    <recommendedName>
        <fullName evidence="1">Xylose isomerase-like TIM barrel domain-containing protein</fullName>
    </recommendedName>
</protein>
<evidence type="ECO:0000313" key="3">
    <source>
        <dbReference type="Proteomes" id="UP000032279"/>
    </source>
</evidence>
<accession>A0A0D1A652</accession>
<dbReference type="PANTHER" id="PTHR12110">
    <property type="entry name" value="HYDROXYPYRUVATE ISOMERASE"/>
    <property type="match status" value="1"/>
</dbReference>
<dbReference type="OrthoDB" id="2063291at2"/>
<dbReference type="EMBL" id="AWTT01000021">
    <property type="protein sequence ID" value="KIS03390.1"/>
    <property type="molecule type" value="Genomic_DNA"/>
</dbReference>
<dbReference type="InterPro" id="IPR036237">
    <property type="entry name" value="Xyl_isomerase-like_sf"/>
</dbReference>
<dbReference type="PATRIC" id="fig|1335616.4.peg.1029"/>
<evidence type="ECO:0000313" key="2">
    <source>
        <dbReference type="EMBL" id="KIS03390.1"/>
    </source>
</evidence>
<dbReference type="InterPro" id="IPR013022">
    <property type="entry name" value="Xyl_isomerase-like_TIM-brl"/>
</dbReference>
<dbReference type="Proteomes" id="UP000032279">
    <property type="component" value="Unassembled WGS sequence"/>
</dbReference>
<sequence>MNVTIGIRAHDINILNKPDDLFAELARLSVQQVQLAPAKSFPALTNNGEQITETLAKEINKAATTHNVKVAVLGCYINLIHPDEVLRQQLLQRVKGYLARAGAIGASVVATETGSIDPSFKFTTDNFTEQPFQAVLESIRQIMPAAEQNDIDFAIEPGLNHPIYSIATTKRVLANIASPNLNVLLDPASLVYHGKNTDEIEIIKEAFAAFGDKIVAVHLKDYVFDEQGLIKIVVPGMGLAPLHEAIKTVTNLAPNVPILMDELPSGTVNEAIDKMREIVAAN</sequence>
<dbReference type="Pfam" id="PF01261">
    <property type="entry name" value="AP_endonuc_2"/>
    <property type="match status" value="1"/>
</dbReference>